<keyword evidence="3" id="KW-1185">Reference proteome</keyword>
<dbReference type="Proteomes" id="UP000494106">
    <property type="component" value="Unassembled WGS sequence"/>
</dbReference>
<sequence>MVIKKQVYKRVRELRCGPVKGIENLNINDVASEIEVDNMSDDDVIEVVRDDAPIEILSDGEELELEKAKQGQQNSILDNFIVDNFHFSSLSSEIQPHANIQSDVDNNTCDPLNTDIAIGDPLSSLRLSPFHAVPPVHSTTNSAEELKSNQDESDESHYVNVTDLDQPDSWSTFVSGLNQQSCGQSDNNKEEPNTNPLISEHTNPQIESKPDNGNEVVDNPSEQNPSDKALVGHTSVADNTFEDKSADEKPTNQVPEEKTIENDSEVK</sequence>
<accession>A0A8S0ZQA2</accession>
<protein>
    <submittedName>
        <fullName evidence="2">Uncharacterized protein</fullName>
    </submittedName>
</protein>
<feature type="region of interest" description="Disordered" evidence="1">
    <location>
        <begin position="133"/>
        <end position="267"/>
    </location>
</feature>
<organism evidence="2 3">
    <name type="scientific">Arctia plantaginis</name>
    <name type="common">Wood tiger moth</name>
    <name type="synonym">Phalaena plantaginis</name>
    <dbReference type="NCBI Taxonomy" id="874455"/>
    <lineage>
        <taxon>Eukaryota</taxon>
        <taxon>Metazoa</taxon>
        <taxon>Ecdysozoa</taxon>
        <taxon>Arthropoda</taxon>
        <taxon>Hexapoda</taxon>
        <taxon>Insecta</taxon>
        <taxon>Pterygota</taxon>
        <taxon>Neoptera</taxon>
        <taxon>Endopterygota</taxon>
        <taxon>Lepidoptera</taxon>
        <taxon>Glossata</taxon>
        <taxon>Ditrysia</taxon>
        <taxon>Noctuoidea</taxon>
        <taxon>Erebidae</taxon>
        <taxon>Arctiinae</taxon>
        <taxon>Arctia</taxon>
    </lineage>
</organism>
<evidence type="ECO:0000313" key="2">
    <source>
        <dbReference type="EMBL" id="CAB3235359.1"/>
    </source>
</evidence>
<feature type="compositionally biased region" description="Basic and acidic residues" evidence="1">
    <location>
        <begin position="241"/>
        <end position="267"/>
    </location>
</feature>
<dbReference type="OrthoDB" id="7437230at2759"/>
<gene>
    <name evidence="2" type="ORF">APLA_LOCUS6059</name>
</gene>
<evidence type="ECO:0000313" key="3">
    <source>
        <dbReference type="Proteomes" id="UP000494106"/>
    </source>
</evidence>
<comment type="caution">
    <text evidence="2">The sequence shown here is derived from an EMBL/GenBank/DDBJ whole genome shotgun (WGS) entry which is preliminary data.</text>
</comment>
<proteinExistence type="predicted"/>
<name>A0A8S0ZQA2_ARCPL</name>
<feature type="compositionally biased region" description="Polar residues" evidence="1">
    <location>
        <begin position="168"/>
        <end position="186"/>
    </location>
</feature>
<feature type="compositionally biased region" description="Polar residues" evidence="1">
    <location>
        <begin position="193"/>
        <end position="206"/>
    </location>
</feature>
<dbReference type="AlphaFoldDB" id="A0A8S0ZQA2"/>
<reference evidence="2 3" key="1">
    <citation type="submission" date="2020-04" db="EMBL/GenBank/DDBJ databases">
        <authorList>
            <person name="Wallbank WR R."/>
            <person name="Pardo Diaz C."/>
            <person name="Kozak K."/>
            <person name="Martin S."/>
            <person name="Jiggins C."/>
            <person name="Moest M."/>
            <person name="Warren A I."/>
            <person name="Byers J.R.P. K."/>
            <person name="Montejo-Kovacevich G."/>
            <person name="Yen C E."/>
        </authorList>
    </citation>
    <scope>NUCLEOTIDE SEQUENCE [LARGE SCALE GENOMIC DNA]</scope>
</reference>
<dbReference type="EMBL" id="CADEBC010000485">
    <property type="protein sequence ID" value="CAB3235359.1"/>
    <property type="molecule type" value="Genomic_DNA"/>
</dbReference>
<evidence type="ECO:0000256" key="1">
    <source>
        <dbReference type="SAM" id="MobiDB-lite"/>
    </source>
</evidence>